<sequence>MGRIGSTPIAGIFRNRRNSKVREIGLFSLELQLKTVRNREVFAIYLQSAYFFIENVKAKFVNYLLEQKSYTQLPKQVKEYSRTKVYRGVHRSIDGKKSADEIEM</sequence>
<accession>A0A848C856</accession>
<protein>
    <submittedName>
        <fullName evidence="1">Uncharacterized protein</fullName>
    </submittedName>
</protein>
<reference evidence="1 2" key="1">
    <citation type="submission" date="2020-04" db="EMBL/GenBank/DDBJ databases">
        <authorList>
            <person name="Hitch T.C.A."/>
            <person name="Wylensek D."/>
            <person name="Clavel T."/>
        </authorList>
    </citation>
    <scope>NUCLEOTIDE SEQUENCE [LARGE SCALE GENOMIC DNA]</scope>
    <source>
        <strain evidence="1 2">WCA-389-WT-5H1</strain>
    </source>
</reference>
<name>A0A848C856_9LACO</name>
<evidence type="ECO:0000313" key="2">
    <source>
        <dbReference type="Proteomes" id="UP000563853"/>
    </source>
</evidence>
<proteinExistence type="predicted"/>
<gene>
    <name evidence="1" type="ORF">HF863_01285</name>
</gene>
<organism evidence="1 2">
    <name type="scientific">Ligilactobacillus agilis</name>
    <dbReference type="NCBI Taxonomy" id="1601"/>
    <lineage>
        <taxon>Bacteria</taxon>
        <taxon>Bacillati</taxon>
        <taxon>Bacillota</taxon>
        <taxon>Bacilli</taxon>
        <taxon>Lactobacillales</taxon>
        <taxon>Lactobacillaceae</taxon>
        <taxon>Ligilactobacillus</taxon>
    </lineage>
</organism>
<dbReference type="Proteomes" id="UP000563853">
    <property type="component" value="Unassembled WGS sequence"/>
</dbReference>
<dbReference type="AlphaFoldDB" id="A0A848C856"/>
<dbReference type="EMBL" id="JABAFP010000002">
    <property type="protein sequence ID" value="NME41422.1"/>
    <property type="molecule type" value="Genomic_DNA"/>
</dbReference>
<dbReference type="RefSeq" id="WP_170091097.1">
    <property type="nucleotide sequence ID" value="NZ_JABAFP010000002.1"/>
</dbReference>
<evidence type="ECO:0000313" key="1">
    <source>
        <dbReference type="EMBL" id="NME41422.1"/>
    </source>
</evidence>
<comment type="caution">
    <text evidence="1">The sequence shown here is derived from an EMBL/GenBank/DDBJ whole genome shotgun (WGS) entry which is preliminary data.</text>
</comment>